<evidence type="ECO:0000313" key="3">
    <source>
        <dbReference type="Proteomes" id="UP000610456"/>
    </source>
</evidence>
<dbReference type="RefSeq" id="WP_189603018.1">
    <property type="nucleotide sequence ID" value="NZ_BMXB01000001.1"/>
</dbReference>
<accession>A0A918S610</accession>
<feature type="region of interest" description="Disordered" evidence="1">
    <location>
        <begin position="1"/>
        <end position="24"/>
    </location>
</feature>
<organism evidence="2 3">
    <name type="scientific">Salinimicrobium marinum</name>
    <dbReference type="NCBI Taxonomy" id="680283"/>
    <lineage>
        <taxon>Bacteria</taxon>
        <taxon>Pseudomonadati</taxon>
        <taxon>Bacteroidota</taxon>
        <taxon>Flavobacteriia</taxon>
        <taxon>Flavobacteriales</taxon>
        <taxon>Flavobacteriaceae</taxon>
        <taxon>Salinimicrobium</taxon>
    </lineage>
</organism>
<evidence type="ECO:0000313" key="2">
    <source>
        <dbReference type="EMBL" id="GHA26380.1"/>
    </source>
</evidence>
<gene>
    <name evidence="2" type="ORF">GCM10007103_04680</name>
</gene>
<dbReference type="EMBL" id="BMXB01000001">
    <property type="protein sequence ID" value="GHA26380.1"/>
    <property type="molecule type" value="Genomic_DNA"/>
</dbReference>
<proteinExistence type="predicted"/>
<keyword evidence="3" id="KW-1185">Reference proteome</keyword>
<dbReference type="AlphaFoldDB" id="A0A918S610"/>
<reference evidence="2" key="1">
    <citation type="journal article" date="2014" name="Int. J. Syst. Evol. Microbiol.">
        <title>Complete genome sequence of Corynebacterium casei LMG S-19264T (=DSM 44701T), isolated from a smear-ripened cheese.</title>
        <authorList>
            <consortium name="US DOE Joint Genome Institute (JGI-PGF)"/>
            <person name="Walter F."/>
            <person name="Albersmeier A."/>
            <person name="Kalinowski J."/>
            <person name="Ruckert C."/>
        </authorList>
    </citation>
    <scope>NUCLEOTIDE SEQUENCE</scope>
    <source>
        <strain evidence="2">KCTC 12719</strain>
    </source>
</reference>
<comment type="caution">
    <text evidence="2">The sequence shown here is derived from an EMBL/GenBank/DDBJ whole genome shotgun (WGS) entry which is preliminary data.</text>
</comment>
<name>A0A918S610_9FLAO</name>
<protein>
    <submittedName>
        <fullName evidence="2">Uncharacterized protein</fullName>
    </submittedName>
</protein>
<sequence>MTCKDSNPQENPTIQKQEGQSESLSDYEKVKATLDELFLYKVQLKNEEISEEKHAALTYPIGQKLTFHKEALNEEDRQKLKEYGFKRYEEVYPEEERKVVELTVK</sequence>
<evidence type="ECO:0000256" key="1">
    <source>
        <dbReference type="SAM" id="MobiDB-lite"/>
    </source>
</evidence>
<reference evidence="2" key="2">
    <citation type="submission" date="2020-09" db="EMBL/GenBank/DDBJ databases">
        <authorList>
            <person name="Sun Q."/>
            <person name="Kim S."/>
        </authorList>
    </citation>
    <scope>NUCLEOTIDE SEQUENCE</scope>
    <source>
        <strain evidence="2">KCTC 12719</strain>
    </source>
</reference>
<dbReference type="Proteomes" id="UP000610456">
    <property type="component" value="Unassembled WGS sequence"/>
</dbReference>